<keyword evidence="7 8" id="KW-0503">Monooxygenase</keyword>
<evidence type="ECO:0000256" key="1">
    <source>
        <dbReference type="ARBA" id="ARBA00001971"/>
    </source>
</evidence>
<dbReference type="PANTHER" id="PTHR24287">
    <property type="entry name" value="P450, PUTATIVE (EUROFUNG)-RELATED"/>
    <property type="match status" value="1"/>
</dbReference>
<keyword evidence="6 8" id="KW-0408">Iron</keyword>
<dbReference type="Pfam" id="PF00067">
    <property type="entry name" value="p450"/>
    <property type="match status" value="1"/>
</dbReference>
<keyword evidence="3 8" id="KW-0349">Heme</keyword>
<evidence type="ECO:0000256" key="6">
    <source>
        <dbReference type="ARBA" id="ARBA00023004"/>
    </source>
</evidence>
<comment type="similarity">
    <text evidence="2 8">Belongs to the cytochrome P450 family.</text>
</comment>
<keyword evidence="4 8" id="KW-0479">Metal-binding</keyword>
<dbReference type="PANTHER" id="PTHR24287:SF1">
    <property type="entry name" value="P450, PUTATIVE (EUROFUNG)-RELATED"/>
    <property type="match status" value="1"/>
</dbReference>
<name>A0ABR2UGQ8_9PEZI</name>
<evidence type="ECO:0000256" key="4">
    <source>
        <dbReference type="ARBA" id="ARBA00022723"/>
    </source>
</evidence>
<comment type="caution">
    <text evidence="9">The sequence shown here is derived from an EMBL/GenBank/DDBJ whole genome shotgun (WGS) entry which is preliminary data.</text>
</comment>
<keyword evidence="5 8" id="KW-0560">Oxidoreductase</keyword>
<evidence type="ECO:0000313" key="9">
    <source>
        <dbReference type="EMBL" id="KAK9413716.1"/>
    </source>
</evidence>
<dbReference type="PRINTS" id="PR00385">
    <property type="entry name" value="P450"/>
</dbReference>
<dbReference type="EMBL" id="JARVKF010000435">
    <property type="protein sequence ID" value="KAK9413716.1"/>
    <property type="molecule type" value="Genomic_DNA"/>
</dbReference>
<evidence type="ECO:0000256" key="3">
    <source>
        <dbReference type="ARBA" id="ARBA00022617"/>
    </source>
</evidence>
<comment type="cofactor">
    <cofactor evidence="1">
        <name>heme</name>
        <dbReference type="ChEBI" id="CHEBI:30413"/>
    </cofactor>
</comment>
<evidence type="ECO:0000256" key="5">
    <source>
        <dbReference type="ARBA" id="ARBA00023002"/>
    </source>
</evidence>
<dbReference type="Proteomes" id="UP001408356">
    <property type="component" value="Unassembled WGS sequence"/>
</dbReference>
<proteinExistence type="inferred from homology"/>
<reference evidence="9 10" key="1">
    <citation type="journal article" date="2024" name="J. Plant Pathol.">
        <title>Sequence and assembly of the genome of Seiridium unicorne, isolate CBS 538.82, causal agent of cypress canker disease.</title>
        <authorList>
            <person name="Scali E."/>
            <person name="Rocca G.D."/>
            <person name="Danti R."/>
            <person name="Garbelotto M."/>
            <person name="Barberini S."/>
            <person name="Baroncelli R."/>
            <person name="Emiliani G."/>
        </authorList>
    </citation>
    <scope>NUCLEOTIDE SEQUENCE [LARGE SCALE GENOMIC DNA]</scope>
    <source>
        <strain evidence="9 10">BM-138-508</strain>
    </source>
</reference>
<dbReference type="InterPro" id="IPR047146">
    <property type="entry name" value="Cyt_P450_E_CYP52_fungi"/>
</dbReference>
<evidence type="ECO:0000256" key="7">
    <source>
        <dbReference type="ARBA" id="ARBA00023033"/>
    </source>
</evidence>
<dbReference type="PROSITE" id="PS00086">
    <property type="entry name" value="CYTOCHROME_P450"/>
    <property type="match status" value="1"/>
</dbReference>
<dbReference type="SUPFAM" id="SSF48264">
    <property type="entry name" value="Cytochrome P450"/>
    <property type="match status" value="1"/>
</dbReference>
<dbReference type="InterPro" id="IPR002974">
    <property type="entry name" value="Cyt_P450_E_CYP52_ascomycetes"/>
</dbReference>
<evidence type="ECO:0000313" key="10">
    <source>
        <dbReference type="Proteomes" id="UP001408356"/>
    </source>
</evidence>
<dbReference type="CDD" id="cd11063">
    <property type="entry name" value="CYP52"/>
    <property type="match status" value="1"/>
</dbReference>
<dbReference type="InterPro" id="IPR001128">
    <property type="entry name" value="Cyt_P450"/>
</dbReference>
<accession>A0ABR2UGQ8</accession>
<dbReference type="PRINTS" id="PR01239">
    <property type="entry name" value="EP450IICYP52"/>
</dbReference>
<keyword evidence="10" id="KW-1185">Reference proteome</keyword>
<protein>
    <submittedName>
        <fullName evidence="9">Cytochrome P450</fullName>
    </submittedName>
</protein>
<evidence type="ECO:0000256" key="2">
    <source>
        <dbReference type="ARBA" id="ARBA00010617"/>
    </source>
</evidence>
<organism evidence="9 10">
    <name type="scientific">Seiridium unicorne</name>
    <dbReference type="NCBI Taxonomy" id="138068"/>
    <lineage>
        <taxon>Eukaryota</taxon>
        <taxon>Fungi</taxon>
        <taxon>Dikarya</taxon>
        <taxon>Ascomycota</taxon>
        <taxon>Pezizomycotina</taxon>
        <taxon>Sordariomycetes</taxon>
        <taxon>Xylariomycetidae</taxon>
        <taxon>Amphisphaeriales</taxon>
        <taxon>Sporocadaceae</taxon>
        <taxon>Seiridium</taxon>
    </lineage>
</organism>
<gene>
    <name evidence="9" type="ORF">SUNI508_11659</name>
</gene>
<sequence>MLRMGIFTADGEQWKHSRVRKMLLDLESGFVRCSTDIRLQRQALIRPQFTRDKVSDLDLEETHVRNMMTALDPLIRPNGWIDEINLVPYFLNLTIDSATEFLFGESVNSQFGNLHGYHSNAIGNSVSKFVKAFGIAQGAIATRTRFMDAYWLYNPREMREACNVINQFADHFVRLALSKDLRKATVEKSGKNRDQYILLEALATECRDPVRLRTELLHILLAGRDTTAAHLGWVFHNLARDPARYKKLRDIILVHFGTYESPHGITFSRLKDCKYLRYINDEALRLHPVVSINARQANKDTTLPFGGGKDGKSPIFIPKWSTCDYSVHVLHHRKDLWGLDAEEFRPERWEGRKVGWVYLPFNGGPRVCIGQQFALTEASYVIVRLVQRFDKMESLYPDEVIGHDLKLNNFISQGVRLRMHAARVSAEDAPA</sequence>
<evidence type="ECO:0000256" key="8">
    <source>
        <dbReference type="RuleBase" id="RU000461"/>
    </source>
</evidence>
<dbReference type="Gene3D" id="1.10.630.10">
    <property type="entry name" value="Cytochrome P450"/>
    <property type="match status" value="1"/>
</dbReference>
<dbReference type="InterPro" id="IPR017972">
    <property type="entry name" value="Cyt_P450_CS"/>
</dbReference>
<dbReference type="InterPro" id="IPR036396">
    <property type="entry name" value="Cyt_P450_sf"/>
</dbReference>